<gene>
    <name evidence="1" type="ORF">QQZ08_004385</name>
</gene>
<protein>
    <submittedName>
        <fullName evidence="1">Uncharacterized protein</fullName>
    </submittedName>
</protein>
<evidence type="ECO:0000313" key="1">
    <source>
        <dbReference type="EMBL" id="KAK7429170.1"/>
    </source>
</evidence>
<comment type="caution">
    <text evidence="1">The sequence shown here is derived from an EMBL/GenBank/DDBJ whole genome shotgun (WGS) entry which is preliminary data.</text>
</comment>
<reference evidence="1 2" key="1">
    <citation type="journal article" date="2025" name="Microbiol. Resour. Announc.">
        <title>Draft genome sequences for Neonectria magnoliae and Neonectria punicea, canker pathogens of Liriodendron tulipifera and Acer saccharum in West Virginia.</title>
        <authorList>
            <person name="Petronek H.M."/>
            <person name="Kasson M.T."/>
            <person name="Metheny A.M."/>
            <person name="Stauder C.M."/>
            <person name="Lovett B."/>
            <person name="Lynch S.C."/>
            <person name="Garnas J.R."/>
            <person name="Kasson L.R."/>
            <person name="Stajich J.E."/>
        </authorList>
    </citation>
    <scope>NUCLEOTIDE SEQUENCE [LARGE SCALE GENOMIC DNA]</scope>
    <source>
        <strain evidence="1 2">NRRL 64651</strain>
    </source>
</reference>
<dbReference type="Proteomes" id="UP001498421">
    <property type="component" value="Unassembled WGS sequence"/>
</dbReference>
<proteinExistence type="predicted"/>
<keyword evidence="2" id="KW-1185">Reference proteome</keyword>
<accession>A0ABR1I850</accession>
<evidence type="ECO:0000313" key="2">
    <source>
        <dbReference type="Proteomes" id="UP001498421"/>
    </source>
</evidence>
<sequence length="155" mass="17771">MQELLQLRPALDLVSMAEDKRNEALGTFSRLMEDYRRHKSSGGAEDDLDDKYGVYSNAGLKLYLDIRPTKHAGKAREFLLNGMPSQHHYLEHFGESTFGFPPQSHEEQESRCIIDYVLYNQLLLTFKKGNDGNFDRLEWVMQPGLDAIVFTRAGT</sequence>
<name>A0ABR1I850_9HYPO</name>
<dbReference type="EMBL" id="JAZAVK010000032">
    <property type="protein sequence ID" value="KAK7429170.1"/>
    <property type="molecule type" value="Genomic_DNA"/>
</dbReference>
<organism evidence="1 2">
    <name type="scientific">Neonectria magnoliae</name>
    <dbReference type="NCBI Taxonomy" id="2732573"/>
    <lineage>
        <taxon>Eukaryota</taxon>
        <taxon>Fungi</taxon>
        <taxon>Dikarya</taxon>
        <taxon>Ascomycota</taxon>
        <taxon>Pezizomycotina</taxon>
        <taxon>Sordariomycetes</taxon>
        <taxon>Hypocreomycetidae</taxon>
        <taxon>Hypocreales</taxon>
        <taxon>Nectriaceae</taxon>
        <taxon>Neonectria</taxon>
    </lineage>
</organism>